<dbReference type="AlphaFoldDB" id="A0A1B0CGP4"/>
<dbReference type="InterPro" id="IPR010793">
    <property type="entry name" value="Ribosomal_mL37/mL65"/>
</dbReference>
<evidence type="ECO:0000313" key="8">
    <source>
        <dbReference type="Proteomes" id="UP000092461"/>
    </source>
</evidence>
<evidence type="ECO:0000256" key="2">
    <source>
        <dbReference type="ARBA" id="ARBA00022980"/>
    </source>
</evidence>
<keyword evidence="2 6" id="KW-0689">Ribosomal protein</keyword>
<sequence length="553" mass="64830">MFSLRVHARFPRIFRQNSRLLVSSAQPASDEYVSEAQYPEILDPSYRAKILRKKLAWHEKLKKVATVEEKLLGINMPRYFGYKCVMLNDEKFPYNCLGFNQFATRTVFHETDKLPDFYRQYDEAVERITNAVKGAIEEALVHELTGYRKAHEGAGKTIDGQEEIDLVAAAIVRELNRILINSLCEEFPHLEAIDVDLQPRHEAFWAVGGIQPPKRIEKMLEKSAWAKEYKDDPVDRFFQYRGTPYVAVRHEFPLEPLTDVLEAAQGRQDLKVPEFLYDPHTLGYSTDHCHGTSIPGFWPGERREFGTISFQRRSFLFTRNKKFGAEDEQEALHANGIISSYSWLLGQAAMQGFNTYNELTYPLVGQTVLTDGQRWSFYAYQLNTLLLHSNYSLENPRANECWGTREEKLFEGVDEAGKLVGFNQEVLKRLIAFYCNTPRERQHEMKPYVKPTEKHLAEIADPQKRKWLEETFKHIMSNRPRHWQIPEIQHWEKIYQIDHDKRPMDARRKFFQLGENPYNRRLDNHPPKYIPKSIRPGGPKSKDKFEKQYYPDC</sequence>
<feature type="region of interest" description="Disordered" evidence="5">
    <location>
        <begin position="517"/>
        <end position="553"/>
    </location>
</feature>
<evidence type="ECO:0000256" key="4">
    <source>
        <dbReference type="ARBA" id="ARBA00023274"/>
    </source>
</evidence>
<name>A0A1B0CGP4_LUTLO</name>
<dbReference type="GO" id="GO:0003735">
    <property type="term" value="F:structural constituent of ribosome"/>
    <property type="evidence" value="ECO:0007669"/>
    <property type="project" value="InterPro"/>
</dbReference>
<dbReference type="Pfam" id="PF07147">
    <property type="entry name" value="PDCD9"/>
    <property type="match status" value="1"/>
</dbReference>
<organism evidence="7 8">
    <name type="scientific">Lutzomyia longipalpis</name>
    <name type="common">Sand fly</name>
    <dbReference type="NCBI Taxonomy" id="7200"/>
    <lineage>
        <taxon>Eukaryota</taxon>
        <taxon>Metazoa</taxon>
        <taxon>Ecdysozoa</taxon>
        <taxon>Arthropoda</taxon>
        <taxon>Hexapoda</taxon>
        <taxon>Insecta</taxon>
        <taxon>Pterygota</taxon>
        <taxon>Neoptera</taxon>
        <taxon>Endopterygota</taxon>
        <taxon>Diptera</taxon>
        <taxon>Nematocera</taxon>
        <taxon>Psychodoidea</taxon>
        <taxon>Psychodidae</taxon>
        <taxon>Lutzomyia</taxon>
        <taxon>Lutzomyia</taxon>
    </lineage>
</organism>
<evidence type="ECO:0000256" key="5">
    <source>
        <dbReference type="SAM" id="MobiDB-lite"/>
    </source>
</evidence>
<dbReference type="Proteomes" id="UP000092461">
    <property type="component" value="Unassembled WGS sequence"/>
</dbReference>
<reference evidence="7" key="3">
    <citation type="submission" date="2020-05" db="UniProtKB">
        <authorList>
            <consortium name="EnsemblMetazoa"/>
        </authorList>
    </citation>
    <scope>IDENTIFICATION</scope>
    <source>
        <strain evidence="7">Jacobina</strain>
    </source>
</reference>
<reference evidence="6" key="2">
    <citation type="journal article" date="2020" name="BMC">
        <title>Leishmania infection induces a limited differential gene expression in the sand fly midgut.</title>
        <authorList>
            <person name="Coutinho-Abreu I.V."/>
            <person name="Serafim T.D."/>
            <person name="Meneses C."/>
            <person name="Kamhawi S."/>
            <person name="Oliveira F."/>
            <person name="Valenzuela J.G."/>
        </authorList>
    </citation>
    <scope>NUCLEOTIDE SEQUENCE</scope>
    <source>
        <strain evidence="6">Jacobina</strain>
        <tissue evidence="6">Midgut</tissue>
    </source>
</reference>
<dbReference type="GO" id="GO:0006412">
    <property type="term" value="P:translation"/>
    <property type="evidence" value="ECO:0007669"/>
    <property type="project" value="InterPro"/>
</dbReference>
<dbReference type="PANTHER" id="PTHR13014:SF3">
    <property type="entry name" value="LARGE RIBOSOMAL SUBUNIT PROTEIN ML65"/>
    <property type="match status" value="1"/>
</dbReference>
<evidence type="ECO:0000256" key="1">
    <source>
        <dbReference type="ARBA" id="ARBA00004173"/>
    </source>
</evidence>
<evidence type="ECO:0000313" key="6">
    <source>
        <dbReference type="EMBL" id="MBC1174275.1"/>
    </source>
</evidence>
<reference evidence="8" key="1">
    <citation type="submission" date="2012-05" db="EMBL/GenBank/DDBJ databases">
        <title>Whole Genome Assembly of Lutzomyia longipalpis.</title>
        <authorList>
            <person name="Richards S."/>
            <person name="Qu C."/>
            <person name="Dillon R."/>
            <person name="Worley K."/>
            <person name="Scherer S."/>
            <person name="Batterton M."/>
            <person name="Taylor A."/>
            <person name="Hawes A."/>
            <person name="Hernandez B."/>
            <person name="Kovar C."/>
            <person name="Mandapat C."/>
            <person name="Pham C."/>
            <person name="Qu C."/>
            <person name="Jing C."/>
            <person name="Bess C."/>
            <person name="Bandaranaike D."/>
            <person name="Ngo D."/>
            <person name="Ongeri F."/>
            <person name="Arias F."/>
            <person name="Lara F."/>
            <person name="Weissenberger G."/>
            <person name="Kamau G."/>
            <person name="Han H."/>
            <person name="Shen H."/>
            <person name="Dinh H."/>
            <person name="Khalil I."/>
            <person name="Jones J."/>
            <person name="Shafer J."/>
            <person name="Jayaseelan J."/>
            <person name="Quiroz J."/>
            <person name="Blankenburg K."/>
            <person name="Nguyen L."/>
            <person name="Jackson L."/>
            <person name="Francisco L."/>
            <person name="Tang L.-Y."/>
            <person name="Pu L.-L."/>
            <person name="Perales L."/>
            <person name="Lorensuhewa L."/>
            <person name="Munidasa M."/>
            <person name="Coyle M."/>
            <person name="Taylor M."/>
            <person name="Puazo M."/>
            <person name="Firestine M."/>
            <person name="Scheel M."/>
            <person name="Javaid M."/>
            <person name="Wang M."/>
            <person name="Li M."/>
            <person name="Tabassum N."/>
            <person name="Saada N."/>
            <person name="Osuji N."/>
            <person name="Aqrawi P."/>
            <person name="Fu Q."/>
            <person name="Thornton R."/>
            <person name="Raj R."/>
            <person name="Goodspeed R."/>
            <person name="Mata R."/>
            <person name="Najjar R."/>
            <person name="Gubbala S."/>
            <person name="Lee S."/>
            <person name="Denson S."/>
            <person name="Patil S."/>
            <person name="Macmil S."/>
            <person name="Qi S."/>
            <person name="Matskevitch T."/>
            <person name="Palculict T."/>
            <person name="Mathew T."/>
            <person name="Vee V."/>
            <person name="Velamala V."/>
            <person name="Korchina V."/>
            <person name="Cai W."/>
            <person name="Liu W."/>
            <person name="Dai W."/>
            <person name="Zou X."/>
            <person name="Zhu Y."/>
            <person name="Zhang Y."/>
            <person name="Wu Y.-Q."/>
            <person name="Xin Y."/>
            <person name="Nazarath L."/>
            <person name="Kovar C."/>
            <person name="Han Y."/>
            <person name="Muzny D."/>
            <person name="Gibbs R."/>
        </authorList>
    </citation>
    <scope>NUCLEOTIDE SEQUENCE [LARGE SCALE GENOMIC DNA]</scope>
    <source>
        <strain evidence="8">Jacobina</strain>
    </source>
</reference>
<protein>
    <submittedName>
        <fullName evidence="6">Putative 28s ribosomal protein s30</fullName>
    </submittedName>
</protein>
<dbReference type="EMBL" id="GITU01005572">
    <property type="protein sequence ID" value="MBC1174275.1"/>
    <property type="molecule type" value="Transcribed_RNA"/>
</dbReference>
<dbReference type="VEuPathDB" id="VectorBase:LLOJ003607"/>
<comment type="subcellular location">
    <subcellularLocation>
        <location evidence="1">Mitochondrion</location>
    </subcellularLocation>
</comment>
<dbReference type="PANTHER" id="PTHR13014">
    <property type="entry name" value="MITOCHONDRIAL 28S RIBOSOMAL PROTEIN S30/P52 PRO-APOTOTIC PROTEIN"/>
    <property type="match status" value="1"/>
</dbReference>
<feature type="compositionally biased region" description="Basic and acidic residues" evidence="5">
    <location>
        <begin position="540"/>
        <end position="553"/>
    </location>
</feature>
<dbReference type="EMBL" id="AJWK01011503">
    <property type="status" value="NOT_ANNOTATED_CDS"/>
    <property type="molecule type" value="Genomic_DNA"/>
</dbReference>
<accession>A0A1B0CGP4</accession>
<keyword evidence="4" id="KW-0687">Ribonucleoprotein</keyword>
<evidence type="ECO:0000313" key="7">
    <source>
        <dbReference type="EnsemblMetazoa" id="LLOJ003607-PA"/>
    </source>
</evidence>
<keyword evidence="8" id="KW-1185">Reference proteome</keyword>
<keyword evidence="3" id="KW-0496">Mitochondrion</keyword>
<proteinExistence type="predicted"/>
<dbReference type="VEuPathDB" id="VectorBase:LLONM1_011695"/>
<dbReference type="EnsemblMetazoa" id="LLOJ003607-RA">
    <property type="protein sequence ID" value="LLOJ003607-PA"/>
    <property type="gene ID" value="LLOJ003607"/>
</dbReference>
<dbReference type="InterPro" id="IPR039982">
    <property type="entry name" value="Ribosomal_mL65"/>
</dbReference>
<evidence type="ECO:0000256" key="3">
    <source>
        <dbReference type="ARBA" id="ARBA00023128"/>
    </source>
</evidence>
<dbReference type="GO" id="GO:0005762">
    <property type="term" value="C:mitochondrial large ribosomal subunit"/>
    <property type="evidence" value="ECO:0007669"/>
    <property type="project" value="TreeGrafter"/>
</dbReference>